<evidence type="ECO:0000256" key="2">
    <source>
        <dbReference type="ARBA" id="ARBA00023026"/>
    </source>
</evidence>
<dbReference type="InterPro" id="IPR018392">
    <property type="entry name" value="LysM"/>
</dbReference>
<dbReference type="SUPFAM" id="SSF54106">
    <property type="entry name" value="LysM domain"/>
    <property type="match status" value="1"/>
</dbReference>
<evidence type="ECO:0000259" key="3">
    <source>
        <dbReference type="PROSITE" id="PS51782"/>
    </source>
</evidence>
<dbReference type="EMBL" id="MCOG01000017">
    <property type="protein sequence ID" value="ORY78314.1"/>
    <property type="molecule type" value="Genomic_DNA"/>
</dbReference>
<keyword evidence="1" id="KW-0147">Chitin-binding</keyword>
<reference evidence="4 5" key="1">
    <citation type="submission" date="2016-08" db="EMBL/GenBank/DDBJ databases">
        <title>A Parts List for Fungal Cellulosomes Revealed by Comparative Genomics.</title>
        <authorList>
            <consortium name="DOE Joint Genome Institute"/>
            <person name="Haitjema C.H."/>
            <person name="Gilmore S.P."/>
            <person name="Henske J.K."/>
            <person name="Solomon K.V."/>
            <person name="De Groot R."/>
            <person name="Kuo A."/>
            <person name="Mondo S.J."/>
            <person name="Salamov A.A."/>
            <person name="Labutti K."/>
            <person name="Zhao Z."/>
            <person name="Chiniquy J."/>
            <person name="Barry K."/>
            <person name="Brewer H.M."/>
            <person name="Purvine S.O."/>
            <person name="Wright A.T."/>
            <person name="Boxma B."/>
            <person name="Van Alen T."/>
            <person name="Hackstein J.H."/>
            <person name="Baker S.E."/>
            <person name="Grigoriev I.V."/>
            <person name="O'Malley M.A."/>
        </authorList>
    </citation>
    <scope>NUCLEOTIDE SEQUENCE [LARGE SCALE GENOMIC DNA]</scope>
    <source>
        <strain evidence="4 5">G1</strain>
    </source>
</reference>
<dbReference type="PROSITE" id="PS51782">
    <property type="entry name" value="LYSM"/>
    <property type="match status" value="1"/>
</dbReference>
<keyword evidence="2" id="KW-0843">Virulence</keyword>
<sequence length="141" mass="16296">MVLFLSKINKFFKGFVAWYKAKNLDYPTKCKVGYNVDKGDTCESIALKFKISLIDFKRLNSFPCEDLSGSDKVCIGGSYVKCQDWKLVLEGTTCKEFMKDNNMTELEFKRLNPRVNCNNLITEPYLFFCTLGDVIEVKYTM</sequence>
<dbReference type="PANTHER" id="PTHR34997:SF1">
    <property type="entry name" value="PEPTIDOGLYCAN-BINDING LYSIN DOMAIN"/>
    <property type="match status" value="1"/>
</dbReference>
<comment type="caution">
    <text evidence="4">The sequence shown here is derived from an EMBL/GenBank/DDBJ whole genome shotgun (WGS) entry which is preliminary data.</text>
</comment>
<dbReference type="InterPro" id="IPR052210">
    <property type="entry name" value="LysM1-like"/>
</dbReference>
<dbReference type="CDD" id="cd00118">
    <property type="entry name" value="LysM"/>
    <property type="match status" value="1"/>
</dbReference>
<dbReference type="Pfam" id="PF01476">
    <property type="entry name" value="LysM"/>
    <property type="match status" value="1"/>
</dbReference>
<keyword evidence="5" id="KW-1185">Reference proteome</keyword>
<evidence type="ECO:0000313" key="4">
    <source>
        <dbReference type="EMBL" id="ORY78314.1"/>
    </source>
</evidence>
<dbReference type="InterPro" id="IPR036779">
    <property type="entry name" value="LysM_dom_sf"/>
</dbReference>
<accession>A0A1Y2F4A6</accession>
<dbReference type="Gene3D" id="3.10.350.10">
    <property type="entry name" value="LysM domain"/>
    <property type="match status" value="2"/>
</dbReference>
<evidence type="ECO:0000256" key="1">
    <source>
        <dbReference type="ARBA" id="ARBA00022669"/>
    </source>
</evidence>
<protein>
    <recommendedName>
        <fullName evidence="3">LysM domain-containing protein</fullName>
    </recommendedName>
</protein>
<dbReference type="OrthoDB" id="5985073at2759"/>
<feature type="domain" description="LysM" evidence="3">
    <location>
        <begin position="32"/>
        <end position="81"/>
    </location>
</feature>
<dbReference type="GO" id="GO:0008061">
    <property type="term" value="F:chitin binding"/>
    <property type="evidence" value="ECO:0007669"/>
    <property type="project" value="UniProtKB-KW"/>
</dbReference>
<evidence type="ECO:0000313" key="5">
    <source>
        <dbReference type="Proteomes" id="UP000193920"/>
    </source>
</evidence>
<dbReference type="AlphaFoldDB" id="A0A1Y2F4A6"/>
<proteinExistence type="predicted"/>
<dbReference type="Proteomes" id="UP000193920">
    <property type="component" value="Unassembled WGS sequence"/>
</dbReference>
<dbReference type="STRING" id="1754190.A0A1Y2F4A6"/>
<name>A0A1Y2F4A6_9FUNG</name>
<organism evidence="4 5">
    <name type="scientific">Neocallimastix californiae</name>
    <dbReference type="NCBI Taxonomy" id="1754190"/>
    <lineage>
        <taxon>Eukaryota</taxon>
        <taxon>Fungi</taxon>
        <taxon>Fungi incertae sedis</taxon>
        <taxon>Chytridiomycota</taxon>
        <taxon>Chytridiomycota incertae sedis</taxon>
        <taxon>Neocallimastigomycetes</taxon>
        <taxon>Neocallimastigales</taxon>
        <taxon>Neocallimastigaceae</taxon>
        <taxon>Neocallimastix</taxon>
    </lineage>
</organism>
<dbReference type="PANTHER" id="PTHR34997">
    <property type="entry name" value="AM15"/>
    <property type="match status" value="1"/>
</dbReference>
<gene>
    <name evidence="4" type="ORF">LY90DRAFT_665039</name>
</gene>